<dbReference type="RefSeq" id="WP_130023811.1">
    <property type="nucleotide sequence ID" value="NZ_SEWF01000059.1"/>
</dbReference>
<evidence type="ECO:0008006" key="3">
    <source>
        <dbReference type="Google" id="ProtNLM"/>
    </source>
</evidence>
<accession>A0A4Q5LU48</accession>
<dbReference type="OrthoDB" id="9972548at2"/>
<evidence type="ECO:0000313" key="2">
    <source>
        <dbReference type="Proteomes" id="UP000293162"/>
    </source>
</evidence>
<name>A0A4Q5LU48_9BACT</name>
<dbReference type="Proteomes" id="UP000293162">
    <property type="component" value="Unassembled WGS sequence"/>
</dbReference>
<protein>
    <recommendedName>
        <fullName evidence="3">Lipoprotein</fullName>
    </recommendedName>
</protein>
<sequence length="255" mass="28054">MIYLAQFLSKSFEKKDIFCYTLRVNTGRNVMAQLSFRQGLVTLFGAMTFGLASCDKGDPINPSGGNTNPDPIAKVDTVDSILQVYPNASSAVMGESITKDGKRYFGFNARISEDINDTKVTTGASGYDNMKYKVKYFRENMKKGTKSTPGGEYYIAADSTQKPIMSYEPADGKYFKIVPVTVGNQTTYHRIKRADVFVESKDGLRIMGSTIADDAAFNDRLDNVASQQSAELSAKLNVLDLNATSKSKLVVMKIN</sequence>
<dbReference type="EMBL" id="SEWF01000059">
    <property type="protein sequence ID" value="RYU93035.1"/>
    <property type="molecule type" value="Genomic_DNA"/>
</dbReference>
<reference evidence="1 2" key="1">
    <citation type="submission" date="2019-02" db="EMBL/GenBank/DDBJ databases">
        <title>Bacterial novel species Emticicia sp. 17J42-9 isolated from soil.</title>
        <authorList>
            <person name="Jung H.-Y."/>
        </authorList>
    </citation>
    <scope>NUCLEOTIDE SEQUENCE [LARGE SCALE GENOMIC DNA]</scope>
    <source>
        <strain evidence="1 2">17J42-9</strain>
    </source>
</reference>
<evidence type="ECO:0000313" key="1">
    <source>
        <dbReference type="EMBL" id="RYU93035.1"/>
    </source>
</evidence>
<proteinExistence type="predicted"/>
<gene>
    <name evidence="1" type="ORF">EWM59_24100</name>
</gene>
<comment type="caution">
    <text evidence="1">The sequence shown here is derived from an EMBL/GenBank/DDBJ whole genome shotgun (WGS) entry which is preliminary data.</text>
</comment>
<organism evidence="1 2">
    <name type="scientific">Emticicia agri</name>
    <dbReference type="NCBI Taxonomy" id="2492393"/>
    <lineage>
        <taxon>Bacteria</taxon>
        <taxon>Pseudomonadati</taxon>
        <taxon>Bacteroidota</taxon>
        <taxon>Cytophagia</taxon>
        <taxon>Cytophagales</taxon>
        <taxon>Leadbetterellaceae</taxon>
        <taxon>Emticicia</taxon>
    </lineage>
</organism>
<keyword evidence="2" id="KW-1185">Reference proteome</keyword>
<dbReference type="AlphaFoldDB" id="A0A4Q5LU48"/>